<proteinExistence type="predicted"/>
<accession>A0A8C1H2S2</accession>
<reference evidence="1" key="1">
    <citation type="submission" date="2025-08" db="UniProtKB">
        <authorList>
            <consortium name="Ensembl"/>
        </authorList>
    </citation>
    <scope>IDENTIFICATION</scope>
</reference>
<reference evidence="1" key="2">
    <citation type="submission" date="2025-09" db="UniProtKB">
        <authorList>
            <consortium name="Ensembl"/>
        </authorList>
    </citation>
    <scope>IDENTIFICATION</scope>
</reference>
<dbReference type="Ensembl" id="ENSCCRT00000021473.2">
    <property type="protein sequence ID" value="ENSCCRP00000019746.1"/>
    <property type="gene ID" value="ENSCCRG00000010920.2"/>
</dbReference>
<dbReference type="Proteomes" id="UP001108240">
    <property type="component" value="Unplaced"/>
</dbReference>
<dbReference type="PANTHER" id="PTHR21063">
    <property type="entry name" value="LFA-3"/>
    <property type="match status" value="1"/>
</dbReference>
<dbReference type="AlphaFoldDB" id="A0A8C1H2S2"/>
<protein>
    <submittedName>
        <fullName evidence="1">Uncharacterized protein</fullName>
    </submittedName>
</protein>
<dbReference type="InterPro" id="IPR007110">
    <property type="entry name" value="Ig-like_dom"/>
</dbReference>
<dbReference type="Pfam" id="PF07686">
    <property type="entry name" value="V-set"/>
    <property type="match status" value="1"/>
</dbReference>
<organism evidence="1 2">
    <name type="scientific">Cyprinus carpio carpio</name>
    <dbReference type="NCBI Taxonomy" id="630221"/>
    <lineage>
        <taxon>Eukaryota</taxon>
        <taxon>Metazoa</taxon>
        <taxon>Chordata</taxon>
        <taxon>Craniata</taxon>
        <taxon>Vertebrata</taxon>
        <taxon>Euteleostomi</taxon>
        <taxon>Actinopterygii</taxon>
        <taxon>Neopterygii</taxon>
        <taxon>Teleostei</taxon>
        <taxon>Ostariophysi</taxon>
        <taxon>Cypriniformes</taxon>
        <taxon>Cyprinidae</taxon>
        <taxon>Cyprininae</taxon>
        <taxon>Cyprinus</taxon>
    </lineage>
</organism>
<dbReference type="PROSITE" id="PS50835">
    <property type="entry name" value="IG_LIKE"/>
    <property type="match status" value="1"/>
</dbReference>
<evidence type="ECO:0000313" key="1">
    <source>
        <dbReference type="Ensembl" id="ENSCCRP00000019746.1"/>
    </source>
</evidence>
<evidence type="ECO:0000313" key="2">
    <source>
        <dbReference type="Proteomes" id="UP001108240"/>
    </source>
</evidence>
<dbReference type="Gene3D" id="2.60.40.10">
    <property type="entry name" value="Immunoglobulins"/>
    <property type="match status" value="2"/>
</dbReference>
<dbReference type="GeneTree" id="ENSGT01050000244806"/>
<dbReference type="SUPFAM" id="SSF48726">
    <property type="entry name" value="Immunoglobulin"/>
    <property type="match status" value="2"/>
</dbReference>
<dbReference type="InterPro" id="IPR013783">
    <property type="entry name" value="Ig-like_fold"/>
</dbReference>
<dbReference type="InterPro" id="IPR003599">
    <property type="entry name" value="Ig_sub"/>
</dbReference>
<sequence length="274" mass="30668">MTHAFILFCLCFSHLVGVFVVETNVVKSVSVMEGDSVTLKTDDKQGYDKIEWRFGDERIAGIKGVNGTYYDKVWRFRGRLQLDHTGSLTIKNTTTEHTGVYHLSMKIGNSEIPKSYRVTVYAPLPIPVIFIDTLPSSSSSERSSRIFLCSVVNVRDATLSWYKGNSLLSSISVSDLNISLSLPLEVDHQEKNIYRCVVNNPVSNETQHLTNTELYWLGSDSVHYCGTVEAVIRLVISALMGVAAVAAIVVLVYDIKSRTGEKRTDIKLRQRSIR</sequence>
<keyword evidence="2" id="KW-1185">Reference proteome</keyword>
<dbReference type="InterPro" id="IPR013106">
    <property type="entry name" value="Ig_V-set"/>
</dbReference>
<dbReference type="PANTHER" id="PTHR21063:SF4">
    <property type="entry name" value="CD48 ANTIGEN-RELATED"/>
    <property type="match status" value="1"/>
</dbReference>
<dbReference type="SMART" id="SM00409">
    <property type="entry name" value="IG"/>
    <property type="match status" value="1"/>
</dbReference>
<name>A0A8C1H2S2_CYPCA</name>
<dbReference type="InterPro" id="IPR036179">
    <property type="entry name" value="Ig-like_dom_sf"/>
</dbReference>